<accession>A0A5C4L965</accession>
<dbReference type="RefSeq" id="WP_139038970.1">
    <property type="nucleotide sequence ID" value="NZ_VDDA01000019.1"/>
</dbReference>
<comment type="caution">
    <text evidence="2">The sequence shown here is derived from an EMBL/GenBank/DDBJ whole genome shotgun (WGS) entry which is preliminary data.</text>
</comment>
<dbReference type="Proteomes" id="UP000305267">
    <property type="component" value="Unassembled WGS sequence"/>
</dbReference>
<organism evidence="2 3">
    <name type="scientific">Methylobacterium terricola</name>
    <dbReference type="NCBI Taxonomy" id="2583531"/>
    <lineage>
        <taxon>Bacteria</taxon>
        <taxon>Pseudomonadati</taxon>
        <taxon>Pseudomonadota</taxon>
        <taxon>Alphaproteobacteria</taxon>
        <taxon>Hyphomicrobiales</taxon>
        <taxon>Methylobacteriaceae</taxon>
        <taxon>Methylobacterium</taxon>
    </lineage>
</organism>
<protein>
    <submittedName>
        <fullName evidence="2">Uncharacterized protein</fullName>
    </submittedName>
</protein>
<feature type="region of interest" description="Disordered" evidence="1">
    <location>
        <begin position="1"/>
        <end position="38"/>
    </location>
</feature>
<reference evidence="2 3" key="1">
    <citation type="submission" date="2019-06" db="EMBL/GenBank/DDBJ databases">
        <title>Genome of Methylobacterium sp. 17Sr1-39.</title>
        <authorList>
            <person name="Seo T."/>
        </authorList>
    </citation>
    <scope>NUCLEOTIDE SEQUENCE [LARGE SCALE GENOMIC DNA]</scope>
    <source>
        <strain evidence="2 3">17Sr1-39</strain>
    </source>
</reference>
<gene>
    <name evidence="2" type="ORF">FF100_27580</name>
</gene>
<keyword evidence="3" id="KW-1185">Reference proteome</keyword>
<dbReference type="EMBL" id="VDDA01000019">
    <property type="protein sequence ID" value="TNC09067.1"/>
    <property type="molecule type" value="Genomic_DNA"/>
</dbReference>
<feature type="compositionally biased region" description="Acidic residues" evidence="1">
    <location>
        <begin position="219"/>
        <end position="238"/>
    </location>
</feature>
<feature type="region of interest" description="Disordered" evidence="1">
    <location>
        <begin position="219"/>
        <end position="243"/>
    </location>
</feature>
<evidence type="ECO:0000256" key="1">
    <source>
        <dbReference type="SAM" id="MobiDB-lite"/>
    </source>
</evidence>
<dbReference type="OrthoDB" id="7980444at2"/>
<dbReference type="AlphaFoldDB" id="A0A5C4L965"/>
<sequence>MTKRKRGTKKPEQLDDAWTTEPIEGSNDRGPFLPDNSDLRRRIKENPNGLALEAQSKFRKLKAGYRRDLYEVLAMCVGIGRHYSNDYKAWKAFFDQPFFQTGKQKLKARTHHTDALRHTMNYVCDATSKQARSRTGKYAAALHEIMTVGTPVHLVAEEIEQAGGIEKLYEAYLEREALKPKKGRKQIRTEEDYAAAKQYYNLDDKRVSAPKDMILADLEDGGSFEEPDDVEAGEGEESVMDRGCDEDTEDGEQLDILDDLEFGVTPVVERGRDPAGRRTIELEVNLKQQSRFLNMKEGQKAVIHVICFGTDKEFLRLRARKAVWKRR</sequence>
<evidence type="ECO:0000313" key="3">
    <source>
        <dbReference type="Proteomes" id="UP000305267"/>
    </source>
</evidence>
<evidence type="ECO:0000313" key="2">
    <source>
        <dbReference type="EMBL" id="TNC09067.1"/>
    </source>
</evidence>
<proteinExistence type="predicted"/>
<name>A0A5C4L965_9HYPH</name>